<dbReference type="Proteomes" id="UP000321306">
    <property type="component" value="Unassembled WGS sequence"/>
</dbReference>
<comment type="caution">
    <text evidence="1">The sequence shown here is derived from an EMBL/GenBank/DDBJ whole genome shotgun (WGS) entry which is preliminary data.</text>
</comment>
<proteinExistence type="predicted"/>
<organism evidence="1 2">
    <name type="scientific">Deinococcus cellulosilyticus (strain DSM 18568 / NBRC 106333 / KACC 11606 / 5516J-15)</name>
    <dbReference type="NCBI Taxonomy" id="1223518"/>
    <lineage>
        <taxon>Bacteria</taxon>
        <taxon>Thermotogati</taxon>
        <taxon>Deinococcota</taxon>
        <taxon>Deinococci</taxon>
        <taxon>Deinococcales</taxon>
        <taxon>Deinococcaceae</taxon>
        <taxon>Deinococcus</taxon>
    </lineage>
</organism>
<reference evidence="1 2" key="1">
    <citation type="submission" date="2019-07" db="EMBL/GenBank/DDBJ databases">
        <title>Whole genome shotgun sequence of Deinococcus cellulosilyticus NBRC 106333.</title>
        <authorList>
            <person name="Hosoyama A."/>
            <person name="Uohara A."/>
            <person name="Ohji S."/>
            <person name="Ichikawa N."/>
        </authorList>
    </citation>
    <scope>NUCLEOTIDE SEQUENCE [LARGE SCALE GENOMIC DNA]</scope>
    <source>
        <strain evidence="1 2">NBRC 106333</strain>
    </source>
</reference>
<sequence>MSELFKTLDLIDKITAPQRVVEKALTSICLPATLSTAQDLGLDSLTELNASQAGLSLSQHMKSITEVRSSISETIADIANMGKVDLGLGSLTALNASQASLALSKQMESFSEIRTSISEAVAGYQSELSKVVASATAQIIVNNAALERAAEQWRASQILDLQSYLPSSNYITEILKPLQSQTEYIEKIMGDLKPMGNWHPSFGIPELPRVLESYQLSHVPVSVKLPRTLPAVAVNTRQATQALLDQRLHDLKATVNLMVTTTLEKASAALAELSAARLEAAQIPDWLSSVYENPALYRWLHSETLAPLQKLIPFVELYFNPSRSLSKQIADLRKTLLREVKHVVYRSIACVFEKLIPLKVHARPTGSTTTFQPSAP</sequence>
<name>A0A511NBB1_DEIC1</name>
<protein>
    <submittedName>
        <fullName evidence="1">Uncharacterized protein</fullName>
    </submittedName>
</protein>
<gene>
    <name evidence="1" type="ORF">DC3_54810</name>
</gene>
<accession>A0A511NBB1</accession>
<dbReference type="RefSeq" id="WP_146891207.1">
    <property type="nucleotide sequence ID" value="NZ_BJXB01000045.1"/>
</dbReference>
<dbReference type="EMBL" id="BJXB01000045">
    <property type="protein sequence ID" value="GEM49846.1"/>
    <property type="molecule type" value="Genomic_DNA"/>
</dbReference>
<evidence type="ECO:0000313" key="1">
    <source>
        <dbReference type="EMBL" id="GEM49846.1"/>
    </source>
</evidence>
<evidence type="ECO:0000313" key="2">
    <source>
        <dbReference type="Proteomes" id="UP000321306"/>
    </source>
</evidence>
<dbReference type="AlphaFoldDB" id="A0A511NBB1"/>
<keyword evidence="2" id="KW-1185">Reference proteome</keyword>